<dbReference type="AlphaFoldDB" id="H0E6F7"/>
<keyword evidence="2 4" id="KW-0238">DNA-binding</keyword>
<dbReference type="GO" id="GO:0000976">
    <property type="term" value="F:transcription cis-regulatory region binding"/>
    <property type="evidence" value="ECO:0007669"/>
    <property type="project" value="TreeGrafter"/>
</dbReference>
<dbReference type="SUPFAM" id="SSF48498">
    <property type="entry name" value="Tetracyclin repressor-like, C-terminal domain"/>
    <property type="match status" value="1"/>
</dbReference>
<organism evidence="6 7">
    <name type="scientific">Patulibacter medicamentivorans</name>
    <dbReference type="NCBI Taxonomy" id="1097667"/>
    <lineage>
        <taxon>Bacteria</taxon>
        <taxon>Bacillati</taxon>
        <taxon>Actinomycetota</taxon>
        <taxon>Thermoleophilia</taxon>
        <taxon>Solirubrobacterales</taxon>
        <taxon>Patulibacteraceae</taxon>
        <taxon>Patulibacter</taxon>
    </lineage>
</organism>
<feature type="domain" description="HTH tetR-type" evidence="5">
    <location>
        <begin position="14"/>
        <end position="74"/>
    </location>
</feature>
<dbReference type="SUPFAM" id="SSF46689">
    <property type="entry name" value="Homeodomain-like"/>
    <property type="match status" value="1"/>
</dbReference>
<dbReference type="InterPro" id="IPR036271">
    <property type="entry name" value="Tet_transcr_reg_TetR-rel_C_sf"/>
</dbReference>
<accession>H0E6F7</accession>
<feature type="DNA-binding region" description="H-T-H motif" evidence="4">
    <location>
        <begin position="37"/>
        <end position="56"/>
    </location>
</feature>
<dbReference type="PATRIC" id="fig|1097667.3.peg.2388"/>
<dbReference type="OrthoDB" id="3173376at2"/>
<dbReference type="Pfam" id="PF00440">
    <property type="entry name" value="TetR_N"/>
    <property type="match status" value="1"/>
</dbReference>
<gene>
    <name evidence="6" type="ORF">PAI11_24070</name>
</gene>
<dbReference type="Gene3D" id="1.10.357.10">
    <property type="entry name" value="Tetracycline Repressor, domain 2"/>
    <property type="match status" value="1"/>
</dbReference>
<keyword evidence="3" id="KW-0804">Transcription</keyword>
<dbReference type="Proteomes" id="UP000005143">
    <property type="component" value="Unassembled WGS sequence"/>
</dbReference>
<dbReference type="InterPro" id="IPR050109">
    <property type="entry name" value="HTH-type_TetR-like_transc_reg"/>
</dbReference>
<protein>
    <submittedName>
        <fullName evidence="6">Transcriptional regulator TetR family</fullName>
    </submittedName>
</protein>
<keyword evidence="7" id="KW-1185">Reference proteome</keyword>
<dbReference type="PROSITE" id="PS50977">
    <property type="entry name" value="HTH_TETR_2"/>
    <property type="match status" value="1"/>
</dbReference>
<dbReference type="InterPro" id="IPR009057">
    <property type="entry name" value="Homeodomain-like_sf"/>
</dbReference>
<dbReference type="Pfam" id="PF13305">
    <property type="entry name" value="TetR_C_33"/>
    <property type="match status" value="1"/>
</dbReference>
<dbReference type="RefSeq" id="WP_007575321.1">
    <property type="nucleotide sequence ID" value="NZ_AGUD01000203.1"/>
</dbReference>
<proteinExistence type="predicted"/>
<name>H0E6F7_9ACTN</name>
<dbReference type="EMBL" id="AGUD01000203">
    <property type="protein sequence ID" value="EHN10746.1"/>
    <property type="molecule type" value="Genomic_DNA"/>
</dbReference>
<sequence>MAISSEPSRPYHHGSLRDALLRRAEEVLSESGVDGLSLRAIARDVGVSHGAPRRHFPDRQALLDALAEDGFVRLGDEIRAAAAAPASSFVERLGALAIVYVSFATQHAALLDLMFAGKHRPGASESLYAAAEGAFSPVFQLIVEGQAQGEVVPGDVDRVALAAWAGIHGLASMVNAGLVDRATLPSLVADAAERMVLGLRPRG</sequence>
<evidence type="ECO:0000313" key="7">
    <source>
        <dbReference type="Proteomes" id="UP000005143"/>
    </source>
</evidence>
<dbReference type="GO" id="GO:0003700">
    <property type="term" value="F:DNA-binding transcription factor activity"/>
    <property type="evidence" value="ECO:0007669"/>
    <property type="project" value="TreeGrafter"/>
</dbReference>
<reference evidence="6 7" key="1">
    <citation type="journal article" date="2013" name="Biodegradation">
        <title>Quantitative proteomic analysis of ibuprofen-degrading Patulibacter sp. strain I11.</title>
        <authorList>
            <person name="Almeida B."/>
            <person name="Kjeldal H."/>
            <person name="Lolas I."/>
            <person name="Knudsen A.D."/>
            <person name="Carvalho G."/>
            <person name="Nielsen K.L."/>
            <person name="Barreto Crespo M.T."/>
            <person name="Stensballe A."/>
            <person name="Nielsen J.L."/>
        </authorList>
    </citation>
    <scope>NUCLEOTIDE SEQUENCE [LARGE SCALE GENOMIC DNA]</scope>
    <source>
        <strain evidence="6 7">I11</strain>
    </source>
</reference>
<evidence type="ECO:0000256" key="2">
    <source>
        <dbReference type="ARBA" id="ARBA00023125"/>
    </source>
</evidence>
<dbReference type="PANTHER" id="PTHR30055:SF220">
    <property type="entry name" value="TETR-FAMILY REGULATORY PROTEIN"/>
    <property type="match status" value="1"/>
</dbReference>
<dbReference type="InterPro" id="IPR001647">
    <property type="entry name" value="HTH_TetR"/>
</dbReference>
<evidence type="ECO:0000256" key="4">
    <source>
        <dbReference type="PROSITE-ProRule" id="PRU00335"/>
    </source>
</evidence>
<evidence type="ECO:0000256" key="3">
    <source>
        <dbReference type="ARBA" id="ARBA00023163"/>
    </source>
</evidence>
<dbReference type="InterPro" id="IPR025996">
    <property type="entry name" value="MT1864/Rv1816-like_C"/>
</dbReference>
<evidence type="ECO:0000313" key="6">
    <source>
        <dbReference type="EMBL" id="EHN10746.1"/>
    </source>
</evidence>
<comment type="caution">
    <text evidence="6">The sequence shown here is derived from an EMBL/GenBank/DDBJ whole genome shotgun (WGS) entry which is preliminary data.</text>
</comment>
<evidence type="ECO:0000256" key="1">
    <source>
        <dbReference type="ARBA" id="ARBA00023015"/>
    </source>
</evidence>
<dbReference type="PRINTS" id="PR00455">
    <property type="entry name" value="HTHTETR"/>
</dbReference>
<keyword evidence="1" id="KW-0805">Transcription regulation</keyword>
<evidence type="ECO:0000259" key="5">
    <source>
        <dbReference type="PROSITE" id="PS50977"/>
    </source>
</evidence>
<dbReference type="PANTHER" id="PTHR30055">
    <property type="entry name" value="HTH-TYPE TRANSCRIPTIONAL REGULATOR RUTR"/>
    <property type="match status" value="1"/>
</dbReference>